<dbReference type="GO" id="GO:0005886">
    <property type="term" value="C:plasma membrane"/>
    <property type="evidence" value="ECO:0007669"/>
    <property type="project" value="TreeGrafter"/>
</dbReference>
<dbReference type="KEGG" id="geo:Geob_0056"/>
<accession>B9M7X5</accession>
<evidence type="ECO:0000313" key="8">
    <source>
        <dbReference type="EMBL" id="ACM18433.1"/>
    </source>
</evidence>
<dbReference type="OrthoDB" id="9814290at2"/>
<dbReference type="PANTHER" id="PTHR30071:SF1">
    <property type="entry name" value="CYTOCHROME B_B6 PROTEIN-RELATED"/>
    <property type="match status" value="1"/>
</dbReference>
<dbReference type="GO" id="GO:0020037">
    <property type="term" value="F:heme binding"/>
    <property type="evidence" value="ECO:0007669"/>
    <property type="project" value="InterPro"/>
</dbReference>
<feature type="transmembrane region" description="Helical" evidence="6">
    <location>
        <begin position="135"/>
        <end position="157"/>
    </location>
</feature>
<dbReference type="RefSeq" id="WP_012645162.1">
    <property type="nucleotide sequence ID" value="NC_011979.1"/>
</dbReference>
<evidence type="ECO:0000256" key="1">
    <source>
        <dbReference type="ARBA" id="ARBA00004141"/>
    </source>
</evidence>
<keyword evidence="9" id="KW-1185">Reference proteome</keyword>
<dbReference type="GO" id="GO:0017004">
    <property type="term" value="P:cytochrome complex assembly"/>
    <property type="evidence" value="ECO:0007669"/>
    <property type="project" value="UniProtKB-KW"/>
</dbReference>
<evidence type="ECO:0000256" key="5">
    <source>
        <dbReference type="ARBA" id="ARBA00023136"/>
    </source>
</evidence>
<dbReference type="AlphaFoldDB" id="B9M7X5"/>
<dbReference type="PANTHER" id="PTHR30071">
    <property type="entry name" value="HEME EXPORTER PROTEIN C"/>
    <property type="match status" value="1"/>
</dbReference>
<evidence type="ECO:0000256" key="2">
    <source>
        <dbReference type="ARBA" id="ARBA00022692"/>
    </source>
</evidence>
<dbReference type="InterPro" id="IPR002541">
    <property type="entry name" value="Cyt_c_assembly"/>
</dbReference>
<keyword evidence="3" id="KW-0201">Cytochrome c-type biogenesis</keyword>
<dbReference type="STRING" id="316067.Geob_0056"/>
<dbReference type="Pfam" id="PF01578">
    <property type="entry name" value="Cytochrom_C_asm"/>
    <property type="match status" value="1"/>
</dbReference>
<dbReference type="InterPro" id="IPR045062">
    <property type="entry name" value="Cyt_c_biogenesis_CcsA/CcmC"/>
</dbReference>
<protein>
    <submittedName>
        <fullName evidence="8">ResC/HemX-like cytochrome c biogenesis membrane protein</fullName>
    </submittedName>
</protein>
<keyword evidence="2 6" id="KW-0812">Transmembrane</keyword>
<proteinExistence type="predicted"/>
<feature type="transmembrane region" description="Helical" evidence="6">
    <location>
        <begin position="71"/>
        <end position="88"/>
    </location>
</feature>
<feature type="transmembrane region" description="Helical" evidence="6">
    <location>
        <begin position="178"/>
        <end position="201"/>
    </location>
</feature>
<feature type="transmembrane region" description="Helical" evidence="6">
    <location>
        <begin position="6"/>
        <end position="26"/>
    </location>
</feature>
<name>B9M7X5_GEODF</name>
<feature type="transmembrane region" description="Helical" evidence="6">
    <location>
        <begin position="242"/>
        <end position="264"/>
    </location>
</feature>
<feature type="transmembrane region" description="Helical" evidence="6">
    <location>
        <begin position="216"/>
        <end position="235"/>
    </location>
</feature>
<evidence type="ECO:0000256" key="6">
    <source>
        <dbReference type="SAM" id="Phobius"/>
    </source>
</evidence>
<feature type="transmembrane region" description="Helical" evidence="6">
    <location>
        <begin position="38"/>
        <end position="59"/>
    </location>
</feature>
<evidence type="ECO:0000259" key="7">
    <source>
        <dbReference type="Pfam" id="PF01578"/>
    </source>
</evidence>
<evidence type="ECO:0000256" key="4">
    <source>
        <dbReference type="ARBA" id="ARBA00022989"/>
    </source>
</evidence>
<sequence>MAPLESIFVWISLCGYGIISSLYIYAFVFRKENILQKIIYPIAAVFLIHTASIIARYVAVGNLPWAGDYESATAGSWFVVLFTIIFIWKHRSLSAIGVGTIPFSLLLFGFGVMRSPQLIPMSVSLKSFWLGIHVLFAWLAFGAFAIAFGLGIIYLLKEKNPRKEFYAKFPDLPMLDELMFKYVVFGFITDAVMIPSGAIWAKDLWGNYWSWDPVETWSLVTWLIYGCAIHLRLTMGWRGRRLAWIVIWALAGMVITFFGINFFVTSSLHLFRAMQGQ</sequence>
<keyword evidence="5 6" id="KW-0472">Membrane</keyword>
<dbReference type="HOGENOM" id="CLU_049710_2_2_7"/>
<evidence type="ECO:0000256" key="3">
    <source>
        <dbReference type="ARBA" id="ARBA00022748"/>
    </source>
</evidence>
<gene>
    <name evidence="8" type="ordered locus">Geob_0056</name>
</gene>
<feature type="domain" description="Cytochrome c assembly protein" evidence="7">
    <location>
        <begin position="68"/>
        <end position="263"/>
    </location>
</feature>
<feature type="transmembrane region" description="Helical" evidence="6">
    <location>
        <begin position="95"/>
        <end position="115"/>
    </location>
</feature>
<reference evidence="8 9" key="1">
    <citation type="submission" date="2009-01" db="EMBL/GenBank/DDBJ databases">
        <title>Complete sequence of Geobacter sp. FRC-32.</title>
        <authorList>
            <consortium name="US DOE Joint Genome Institute"/>
            <person name="Lucas S."/>
            <person name="Copeland A."/>
            <person name="Lapidus A."/>
            <person name="Glavina del Rio T."/>
            <person name="Dalin E."/>
            <person name="Tice H."/>
            <person name="Bruce D."/>
            <person name="Goodwin L."/>
            <person name="Pitluck S."/>
            <person name="Saunders E."/>
            <person name="Brettin T."/>
            <person name="Detter J.C."/>
            <person name="Han C."/>
            <person name="Larimer F."/>
            <person name="Land M."/>
            <person name="Hauser L."/>
            <person name="Kyrpides N."/>
            <person name="Ovchinnikova G."/>
            <person name="Kostka J."/>
            <person name="Richardson P."/>
        </authorList>
    </citation>
    <scope>NUCLEOTIDE SEQUENCE [LARGE SCALE GENOMIC DNA]</scope>
    <source>
        <strain evidence="9">DSM 22248 / JCM 15807 / FRC-32</strain>
    </source>
</reference>
<keyword evidence="4 6" id="KW-1133">Transmembrane helix</keyword>
<evidence type="ECO:0000313" key="9">
    <source>
        <dbReference type="Proteomes" id="UP000007721"/>
    </source>
</evidence>
<organism evidence="8 9">
    <name type="scientific">Geotalea daltonii (strain DSM 22248 / JCM 15807 / FRC-32)</name>
    <name type="common">Geobacter daltonii</name>
    <dbReference type="NCBI Taxonomy" id="316067"/>
    <lineage>
        <taxon>Bacteria</taxon>
        <taxon>Pseudomonadati</taxon>
        <taxon>Thermodesulfobacteriota</taxon>
        <taxon>Desulfuromonadia</taxon>
        <taxon>Geobacterales</taxon>
        <taxon>Geobacteraceae</taxon>
        <taxon>Geotalea</taxon>
    </lineage>
</organism>
<dbReference type="EMBL" id="CP001390">
    <property type="protein sequence ID" value="ACM18433.1"/>
    <property type="molecule type" value="Genomic_DNA"/>
</dbReference>
<comment type="subcellular location">
    <subcellularLocation>
        <location evidence="1">Membrane</location>
        <topology evidence="1">Multi-pass membrane protein</topology>
    </subcellularLocation>
</comment>
<dbReference type="Proteomes" id="UP000007721">
    <property type="component" value="Chromosome"/>
</dbReference>
<dbReference type="eggNOG" id="COG0755">
    <property type="taxonomic scope" value="Bacteria"/>
</dbReference>